<sequence>MAWKRTPMASEILLNATIGIMKGCPVPLDFNESLLVFTPKGSEPEDSQTVSRLAKAYHAQKGFLPQRRFIERVAMVGAQSRIAAMKPR</sequence>
<proteinExistence type="predicted"/>
<gene>
    <name evidence="1" type="ORF">PCOR1329_LOCUS27409</name>
</gene>
<feature type="non-terminal residue" evidence="1">
    <location>
        <position position="88"/>
    </location>
</feature>
<name>A0ABN9SA13_9DINO</name>
<comment type="caution">
    <text evidence="1">The sequence shown here is derived from an EMBL/GenBank/DDBJ whole genome shotgun (WGS) entry which is preliminary data.</text>
</comment>
<keyword evidence="2" id="KW-1185">Reference proteome</keyword>
<dbReference type="EMBL" id="CAUYUJ010009924">
    <property type="protein sequence ID" value="CAK0828046.1"/>
    <property type="molecule type" value="Genomic_DNA"/>
</dbReference>
<organism evidence="1 2">
    <name type="scientific">Prorocentrum cordatum</name>
    <dbReference type="NCBI Taxonomy" id="2364126"/>
    <lineage>
        <taxon>Eukaryota</taxon>
        <taxon>Sar</taxon>
        <taxon>Alveolata</taxon>
        <taxon>Dinophyceae</taxon>
        <taxon>Prorocentrales</taxon>
        <taxon>Prorocentraceae</taxon>
        <taxon>Prorocentrum</taxon>
    </lineage>
</organism>
<protein>
    <submittedName>
        <fullName evidence="1">Uncharacterized protein</fullName>
    </submittedName>
</protein>
<reference evidence="1" key="1">
    <citation type="submission" date="2023-10" db="EMBL/GenBank/DDBJ databases">
        <authorList>
            <person name="Chen Y."/>
            <person name="Shah S."/>
            <person name="Dougan E. K."/>
            <person name="Thang M."/>
            <person name="Chan C."/>
        </authorList>
    </citation>
    <scope>NUCLEOTIDE SEQUENCE [LARGE SCALE GENOMIC DNA]</scope>
</reference>
<dbReference type="Proteomes" id="UP001189429">
    <property type="component" value="Unassembled WGS sequence"/>
</dbReference>
<accession>A0ABN9SA13</accession>
<evidence type="ECO:0000313" key="1">
    <source>
        <dbReference type="EMBL" id="CAK0828046.1"/>
    </source>
</evidence>
<evidence type="ECO:0000313" key="2">
    <source>
        <dbReference type="Proteomes" id="UP001189429"/>
    </source>
</evidence>